<dbReference type="InterPro" id="IPR000531">
    <property type="entry name" value="Beta-barrel_TonB"/>
</dbReference>
<keyword evidence="18" id="KW-1185">Reference proteome</keyword>
<keyword evidence="7" id="KW-0406">Ion transport</keyword>
<keyword evidence="4 12" id="KW-1134">Transmembrane beta strand</keyword>
<dbReference type="PROSITE" id="PS52016">
    <property type="entry name" value="TONB_DEPENDENT_REC_3"/>
    <property type="match status" value="1"/>
</dbReference>
<feature type="domain" description="TonB-dependent receptor plug" evidence="16">
    <location>
        <begin position="59"/>
        <end position="160"/>
    </location>
</feature>
<comment type="caution">
    <text evidence="17">The sequence shown here is derived from an EMBL/GenBank/DDBJ whole genome shotgun (WGS) entry which is preliminary data.</text>
</comment>
<evidence type="ECO:0000256" key="2">
    <source>
        <dbReference type="ARBA" id="ARBA00009810"/>
    </source>
</evidence>
<dbReference type="Pfam" id="PF07715">
    <property type="entry name" value="Plug"/>
    <property type="match status" value="1"/>
</dbReference>
<evidence type="ECO:0000256" key="3">
    <source>
        <dbReference type="ARBA" id="ARBA00022448"/>
    </source>
</evidence>
<dbReference type="PANTHER" id="PTHR30069:SF53">
    <property type="entry name" value="COLICIN I RECEPTOR-RELATED"/>
    <property type="match status" value="1"/>
</dbReference>
<dbReference type="InterPro" id="IPR039426">
    <property type="entry name" value="TonB-dep_rcpt-like"/>
</dbReference>
<keyword evidence="10 17" id="KW-0675">Receptor</keyword>
<name>A0ABT2LD07_9RALS</name>
<evidence type="ECO:0000256" key="12">
    <source>
        <dbReference type="PROSITE-ProRule" id="PRU01360"/>
    </source>
</evidence>
<dbReference type="InterPro" id="IPR012910">
    <property type="entry name" value="Plug_dom"/>
</dbReference>
<gene>
    <name evidence="17" type="ORF">N5J06_19595</name>
</gene>
<evidence type="ECO:0000313" key="17">
    <source>
        <dbReference type="EMBL" id="MCT7313183.1"/>
    </source>
</evidence>
<keyword evidence="8 13" id="KW-0798">TonB box</keyword>
<evidence type="ECO:0000256" key="13">
    <source>
        <dbReference type="RuleBase" id="RU003357"/>
    </source>
</evidence>
<dbReference type="PANTHER" id="PTHR30069">
    <property type="entry name" value="TONB-DEPENDENT OUTER MEMBRANE RECEPTOR"/>
    <property type="match status" value="1"/>
</dbReference>
<evidence type="ECO:0000256" key="7">
    <source>
        <dbReference type="ARBA" id="ARBA00023065"/>
    </source>
</evidence>
<dbReference type="InterPro" id="IPR037066">
    <property type="entry name" value="Plug_dom_sf"/>
</dbReference>
<dbReference type="InterPro" id="IPR036942">
    <property type="entry name" value="Beta-barrel_TonB_sf"/>
</dbReference>
<feature type="chain" id="PRO_5047215271" evidence="14">
    <location>
        <begin position="27"/>
        <end position="626"/>
    </location>
</feature>
<evidence type="ECO:0000256" key="5">
    <source>
        <dbReference type="ARBA" id="ARBA00022692"/>
    </source>
</evidence>
<feature type="domain" description="TonB-dependent receptor-like beta-barrel" evidence="15">
    <location>
        <begin position="200"/>
        <end position="595"/>
    </location>
</feature>
<keyword evidence="6 14" id="KW-0732">Signal</keyword>
<dbReference type="Proteomes" id="UP001164420">
    <property type="component" value="Unassembled WGS sequence"/>
</dbReference>
<feature type="signal peptide" evidence="14">
    <location>
        <begin position="1"/>
        <end position="26"/>
    </location>
</feature>
<evidence type="ECO:0000256" key="8">
    <source>
        <dbReference type="ARBA" id="ARBA00023077"/>
    </source>
</evidence>
<reference evidence="17 18" key="1">
    <citation type="journal article" date="2023" name="Front. Microbiol.">
        <title>Ralstonia chuxiongensis sp. nov., Ralstonia mojiangensis sp. nov., and Ralstonia soli sp. nov., isolated from tobacco fields, are three novel species in the family Burkholderiaceae.</title>
        <authorList>
            <person name="Lu C.H."/>
            <person name="Zhang Y.Y."/>
            <person name="Jiang N."/>
            <person name="Chen W."/>
            <person name="Shao X."/>
            <person name="Zhao Z.M."/>
            <person name="Lu W.L."/>
            <person name="Hu X."/>
            <person name="Xi Y.X."/>
            <person name="Zou S.Y."/>
            <person name="Wei Q.J."/>
            <person name="Lin Z.L."/>
            <person name="Gong L."/>
            <person name="Gai X.T."/>
            <person name="Zhang L.Q."/>
            <person name="Li J.Y."/>
            <person name="Jin Y."/>
            <person name="Xia Z.Y."/>
        </authorList>
    </citation>
    <scope>NUCLEOTIDE SEQUENCE [LARGE SCALE GENOMIC DNA]</scope>
    <source>
        <strain evidence="17 18">22TCJT01-1</strain>
    </source>
</reference>
<organism evidence="17 18">
    <name type="scientific">Ralstonia mojiangensis</name>
    <dbReference type="NCBI Taxonomy" id="2953895"/>
    <lineage>
        <taxon>Bacteria</taxon>
        <taxon>Pseudomonadati</taxon>
        <taxon>Pseudomonadota</taxon>
        <taxon>Betaproteobacteria</taxon>
        <taxon>Burkholderiales</taxon>
        <taxon>Burkholderiaceae</taxon>
        <taxon>Ralstonia</taxon>
    </lineage>
</organism>
<dbReference type="Gene3D" id="2.40.170.20">
    <property type="entry name" value="TonB-dependent receptor, beta-barrel domain"/>
    <property type="match status" value="1"/>
</dbReference>
<evidence type="ECO:0000256" key="11">
    <source>
        <dbReference type="ARBA" id="ARBA00023237"/>
    </source>
</evidence>
<evidence type="ECO:0000256" key="4">
    <source>
        <dbReference type="ARBA" id="ARBA00022452"/>
    </source>
</evidence>
<evidence type="ECO:0000256" key="14">
    <source>
        <dbReference type="SAM" id="SignalP"/>
    </source>
</evidence>
<accession>A0ABT2LD07</accession>
<protein>
    <submittedName>
        <fullName evidence="17">TonB-dependent receptor</fullName>
    </submittedName>
</protein>
<dbReference type="Pfam" id="PF00593">
    <property type="entry name" value="TonB_dep_Rec_b-barrel"/>
    <property type="match status" value="1"/>
</dbReference>
<comment type="similarity">
    <text evidence="2 12 13">Belongs to the TonB-dependent receptor family.</text>
</comment>
<evidence type="ECO:0000256" key="1">
    <source>
        <dbReference type="ARBA" id="ARBA00004571"/>
    </source>
</evidence>
<keyword evidence="9 12" id="KW-0472">Membrane</keyword>
<evidence type="ECO:0000259" key="15">
    <source>
        <dbReference type="Pfam" id="PF00593"/>
    </source>
</evidence>
<comment type="subcellular location">
    <subcellularLocation>
        <location evidence="1 12">Cell outer membrane</location>
        <topology evidence="1 12">Multi-pass membrane protein</topology>
    </subcellularLocation>
</comment>
<sequence>MPRTAMRALASALTGVMAGAVAPAWAQSNTPVASTPVGELNPTVVTASRSEQPLSDALPHTTVISRADIERSQAPDAVTLLRREAGIEITQNGGPGTSASLFMRGASSSQTLVLIDGVRVSSATLGATQIDQLMADQIDHIEVVRGNVSALYGSDAIGGVVQIFTRSGKGHAPLANAEIEYGARNTKRAQAGINGSLGERGDTSFAVSVSEFKTDGFSAINPLQAKNANPNDNPYTNKSVSAQLSHRFSADWQAGLTYFQTWGDVSYDSGFGSPTDINIAHNQVRSMSAYVDGKVTQDWKTRVTLSQGDDKNLNFLNGAQNGRFNTRNQQASWQNDWAFMPNQLFKVGLEHLQTSIDSDAYNVPTRNVDSAYIGYEGKFGPHQLQLNLRRDRYSDFGGANSYYAGYGFAFNPQWKAVASVSNAFRAPSFNELYYPFFGNPNVQPEKARSVEGGVEYSSAIGLVRVTAFETDYSNLITAVCDADFNCSAANVNRARVNGLETSYRGSIYGVDLRASFTMQNPQDLSANQLLSRRARHFGSVSAYKTFGPFSAGVEWNAAGDRQDSTKTLGGYGLLNLVGRYQITPDWAVSARVENVTNKNYQLIYPYNTASRGVFFTLSWQQHEPKR</sequence>
<evidence type="ECO:0000256" key="9">
    <source>
        <dbReference type="ARBA" id="ARBA00023136"/>
    </source>
</evidence>
<dbReference type="SUPFAM" id="SSF56935">
    <property type="entry name" value="Porins"/>
    <property type="match status" value="1"/>
</dbReference>
<keyword evidence="5 12" id="KW-0812">Transmembrane</keyword>
<evidence type="ECO:0000256" key="6">
    <source>
        <dbReference type="ARBA" id="ARBA00022729"/>
    </source>
</evidence>
<evidence type="ECO:0000256" key="10">
    <source>
        <dbReference type="ARBA" id="ARBA00023170"/>
    </source>
</evidence>
<dbReference type="CDD" id="cd01347">
    <property type="entry name" value="ligand_gated_channel"/>
    <property type="match status" value="1"/>
</dbReference>
<evidence type="ECO:0000259" key="16">
    <source>
        <dbReference type="Pfam" id="PF07715"/>
    </source>
</evidence>
<keyword evidence="11 12" id="KW-0998">Cell outer membrane</keyword>
<proteinExistence type="inferred from homology"/>
<dbReference type="RefSeq" id="WP_252690892.1">
    <property type="nucleotide sequence ID" value="NZ_JAMXHU010000001.1"/>
</dbReference>
<keyword evidence="3 12" id="KW-0813">Transport</keyword>
<dbReference type="Gene3D" id="2.170.130.10">
    <property type="entry name" value="TonB-dependent receptor, plug domain"/>
    <property type="match status" value="1"/>
</dbReference>
<dbReference type="EMBL" id="JAOCQI010000003">
    <property type="protein sequence ID" value="MCT7313183.1"/>
    <property type="molecule type" value="Genomic_DNA"/>
</dbReference>
<evidence type="ECO:0000313" key="18">
    <source>
        <dbReference type="Proteomes" id="UP001164420"/>
    </source>
</evidence>